<name>A0ACC2K5T1_PERAE</name>
<accession>A0ACC2K5T1</accession>
<gene>
    <name evidence="1" type="ORF">MRB53_035740</name>
</gene>
<proteinExistence type="predicted"/>
<dbReference type="Proteomes" id="UP001234297">
    <property type="component" value="Chromosome 12"/>
</dbReference>
<sequence length="904" mass="103876">MDAKEASKSCVSEEREKSIYPMYFGVSCAFVALQLLSTAERSETNDTWWRVITDRMLQGSAHLLGLLVWKAQGGEATEARLELLNKLKKAETEVVELKRRRSEDAKANEKVMSIFASQEQNWINERKRLRQQIEALLKHLQVLDRKKEETISNLNQKTKDKEDIIVSKDKALEEEQKKREDVAEKLKIAEEAAEQLRETAKKEAQEHSSELWKHKTAFIELVSNQRQLEAEMGRALRQVEGMKQELDSVYEQKEEADVAVQNLSAEIVKMRKDVEQKDKILSAMLRKSKSDTAEKQMLLKEIKISKARRKQAELETERWRARCESRHDKSSKSNSSNRASSRSEPSIESECSQFRRAELHPTNNSLIPRTLLLDYFESEHRKELECINARRVNDTEIDSSSQRSPDGSGELVIAASVKQLEDWVQQETEKYISILEQRHYTEIEAFAEQMRLKDEKVEASRWRLLSMELESKRLQSHIESLDENLSQVREENMKLQTMLLDKENELKSLKEEFNLHTRHFQMSNSNYRLNPPAVGPKAAWSEVTVIKRKLKEKEQEQEAALVSCSQEVENEIQAIENEKADAEAKLVGTELQCEKEEEHHEIFYIDDVKRTEPTDSELSPDQIKDEKVAGIYEQLVEEFGKETPVEDPLQDASFANEGQKLEIEEVKELGVDTGHVPEDGGVVDKSASVGNYLMRKGYPLKMDLHALGVSFKIKRSKQQLVMLEKLAATQAFKKATTHEDAIDSAESCAKKCNNEDEQHIKGIRLLASLLTKQLKRYQSLEEKTDDLCKRMHENDCGGSVKSSSTGKTKVQIGTLEHFLEETFQLQRYMVATGQKLMELQSRIACIFVDNSESREPRGFDVRQFADGIRTLFREIQRGLEVRIARIIGDLEGTLACEGILNLRK</sequence>
<evidence type="ECO:0000313" key="1">
    <source>
        <dbReference type="EMBL" id="KAJ8616368.1"/>
    </source>
</evidence>
<evidence type="ECO:0000313" key="2">
    <source>
        <dbReference type="Proteomes" id="UP001234297"/>
    </source>
</evidence>
<reference evidence="1 2" key="1">
    <citation type="journal article" date="2022" name="Hortic Res">
        <title>A haplotype resolved chromosomal level avocado genome allows analysis of novel avocado genes.</title>
        <authorList>
            <person name="Nath O."/>
            <person name="Fletcher S.J."/>
            <person name="Hayward A."/>
            <person name="Shaw L.M."/>
            <person name="Masouleh A.K."/>
            <person name="Furtado A."/>
            <person name="Henry R.J."/>
            <person name="Mitter N."/>
        </authorList>
    </citation>
    <scope>NUCLEOTIDE SEQUENCE [LARGE SCALE GENOMIC DNA]</scope>
    <source>
        <strain evidence="2">cv. Hass</strain>
    </source>
</reference>
<protein>
    <submittedName>
        <fullName evidence="1">Uncharacterized protein</fullName>
    </submittedName>
</protein>
<comment type="caution">
    <text evidence="1">The sequence shown here is derived from an EMBL/GenBank/DDBJ whole genome shotgun (WGS) entry which is preliminary data.</text>
</comment>
<dbReference type="EMBL" id="CM056820">
    <property type="protein sequence ID" value="KAJ8616368.1"/>
    <property type="molecule type" value="Genomic_DNA"/>
</dbReference>
<keyword evidence="2" id="KW-1185">Reference proteome</keyword>
<organism evidence="1 2">
    <name type="scientific">Persea americana</name>
    <name type="common">Avocado</name>
    <dbReference type="NCBI Taxonomy" id="3435"/>
    <lineage>
        <taxon>Eukaryota</taxon>
        <taxon>Viridiplantae</taxon>
        <taxon>Streptophyta</taxon>
        <taxon>Embryophyta</taxon>
        <taxon>Tracheophyta</taxon>
        <taxon>Spermatophyta</taxon>
        <taxon>Magnoliopsida</taxon>
        <taxon>Magnoliidae</taxon>
        <taxon>Laurales</taxon>
        <taxon>Lauraceae</taxon>
        <taxon>Persea</taxon>
    </lineage>
</organism>